<accession>A0A3M4B8E9</accession>
<sequence length="148" mass="15906">MSALTQPWAWRSRPVPAEAQAAVAWGGVARRLHTRLALLAADHAARLQATANGDVLVVTGVMADLPWVDGVAYAAPSTSAPHLWLPTSWEPQVPQDLLGQALSARFKRAPLLVWHDPQAVIPLDRLLAVSPAHLQRIAAYWGVAHATA</sequence>
<feature type="domain" description="MoxR-vWA-beta-propeller ternary system" evidence="1">
    <location>
        <begin position="8"/>
        <end position="141"/>
    </location>
</feature>
<evidence type="ECO:0000259" key="1">
    <source>
        <dbReference type="Pfam" id="PF19921"/>
    </source>
</evidence>
<organism evidence="2 3">
    <name type="scientific">Pseudomonas marginalis pv. marginalis</name>
    <dbReference type="NCBI Taxonomy" id="97473"/>
    <lineage>
        <taxon>Bacteria</taxon>
        <taxon>Pseudomonadati</taxon>
        <taxon>Pseudomonadota</taxon>
        <taxon>Gammaproteobacteria</taxon>
        <taxon>Pseudomonadales</taxon>
        <taxon>Pseudomonadaceae</taxon>
        <taxon>Pseudomonas</taxon>
    </lineage>
</organism>
<name>A0A3M4B8E9_PSEMA</name>
<comment type="caution">
    <text evidence="2">The sequence shown here is derived from an EMBL/GenBank/DDBJ whole genome shotgun (WGS) entry which is preliminary data.</text>
</comment>
<evidence type="ECO:0000313" key="3">
    <source>
        <dbReference type="Proteomes" id="UP000276587"/>
    </source>
</evidence>
<keyword evidence="3" id="KW-1185">Reference proteome</keyword>
<dbReference type="Proteomes" id="UP000276587">
    <property type="component" value="Unassembled WGS sequence"/>
</dbReference>
<dbReference type="Pfam" id="PF19921">
    <property type="entry name" value="bpX5"/>
    <property type="match status" value="1"/>
</dbReference>
<dbReference type="RefSeq" id="WP_064053396.1">
    <property type="nucleotide sequence ID" value="NZ_RBPW01000103.1"/>
</dbReference>
<gene>
    <name evidence="2" type="ORF">ALQ29_00307</name>
</gene>
<dbReference type="AlphaFoldDB" id="A0A3M4B8E9"/>
<dbReference type="EMBL" id="RBQF01000022">
    <property type="protein sequence ID" value="RMP14764.1"/>
    <property type="molecule type" value="Genomic_DNA"/>
</dbReference>
<evidence type="ECO:0000313" key="2">
    <source>
        <dbReference type="EMBL" id="RMP14764.1"/>
    </source>
</evidence>
<proteinExistence type="predicted"/>
<dbReference type="InterPro" id="IPR045548">
    <property type="entry name" value="bpX5"/>
</dbReference>
<reference evidence="2 3" key="1">
    <citation type="submission" date="2018-08" db="EMBL/GenBank/DDBJ databases">
        <title>Recombination of ecologically and evolutionarily significant loci maintains genetic cohesion in the Pseudomonas syringae species complex.</title>
        <authorList>
            <person name="Dillon M."/>
            <person name="Thakur S."/>
            <person name="Almeida R.N.D."/>
            <person name="Weir B.S."/>
            <person name="Guttman D.S."/>
        </authorList>
    </citation>
    <scope>NUCLEOTIDE SEQUENCE [LARGE SCALE GENOMIC DNA]</scope>
    <source>
        <strain evidence="2 3">ICMP 3555</strain>
    </source>
</reference>
<protein>
    <recommendedName>
        <fullName evidence="1">MoxR-vWA-beta-propeller ternary system domain-containing protein</fullName>
    </recommendedName>
</protein>